<sequence>MEQILLVNFKLEKNYWLTAKVKFMQHKTLILSIALNGYQWMYQRELKSHQRYAQKYGYVHQAVTRPFVSALGVECCWLKLTLMRAALLSGYENVLFLDADTMVNPNCPSLTNVFQAGKYVYMAKGYSNRFNSGVLLARNNVITIEWLTRVIDSRFDKVQSENDVGWGENGHVIEFSKGVHFIVELEQKWNNTFDYQLKDYIRHRNCGPMRTGFFNNFFHKIVFFLSARLLAFVNKNKFISARKLNEDILSRETNIILSIYSKIICL</sequence>
<proteinExistence type="predicted"/>
<evidence type="ECO:0000313" key="2">
    <source>
        <dbReference type="Proteomes" id="UP000321822"/>
    </source>
</evidence>
<dbReference type="Gene3D" id="3.90.550.10">
    <property type="entry name" value="Spore Coat Polysaccharide Biosynthesis Protein SpsA, Chain A"/>
    <property type="match status" value="1"/>
</dbReference>
<gene>
    <name evidence="1" type="ORF">ESZ36_11090</name>
</gene>
<comment type="caution">
    <text evidence="1">The sequence shown here is derived from an EMBL/GenBank/DDBJ whole genome shotgun (WGS) entry which is preliminary data.</text>
</comment>
<dbReference type="SUPFAM" id="SSF53448">
    <property type="entry name" value="Nucleotide-diphospho-sugar transferases"/>
    <property type="match status" value="1"/>
</dbReference>
<evidence type="ECO:0008006" key="3">
    <source>
        <dbReference type="Google" id="ProtNLM"/>
    </source>
</evidence>
<dbReference type="EMBL" id="VOLT01000005">
    <property type="protein sequence ID" value="TWX67845.1"/>
    <property type="molecule type" value="Genomic_DNA"/>
</dbReference>
<dbReference type="Proteomes" id="UP000321822">
    <property type="component" value="Unassembled WGS sequence"/>
</dbReference>
<evidence type="ECO:0000313" key="1">
    <source>
        <dbReference type="EMBL" id="TWX67845.1"/>
    </source>
</evidence>
<dbReference type="OrthoDB" id="1494230at2"/>
<keyword evidence="2" id="KW-1185">Reference proteome</keyword>
<dbReference type="InterPro" id="IPR029044">
    <property type="entry name" value="Nucleotide-diphossugar_trans"/>
</dbReference>
<dbReference type="AlphaFoldDB" id="A0A5C6QFN8"/>
<reference evidence="1 2" key="1">
    <citation type="submission" date="2019-07" db="EMBL/GenBank/DDBJ databases">
        <title>Genomes of sea-ice associated Colwellia species.</title>
        <authorList>
            <person name="Bowman J.P."/>
        </authorList>
    </citation>
    <scope>NUCLEOTIDE SEQUENCE [LARGE SCALE GENOMIC DNA]</scope>
    <source>
        <strain evidence="1 2">ACAM 459</strain>
    </source>
</reference>
<name>A0A5C6QFN8_9GAMM</name>
<protein>
    <recommendedName>
        <fullName evidence="3">Nucleotide-diphospho-sugar transferase domain-containing protein</fullName>
    </recommendedName>
</protein>
<accession>A0A5C6QFN8</accession>
<organism evidence="1 2">
    <name type="scientific">Colwellia demingiae</name>
    <dbReference type="NCBI Taxonomy" id="89401"/>
    <lineage>
        <taxon>Bacteria</taxon>
        <taxon>Pseudomonadati</taxon>
        <taxon>Pseudomonadota</taxon>
        <taxon>Gammaproteobacteria</taxon>
        <taxon>Alteromonadales</taxon>
        <taxon>Colwelliaceae</taxon>
        <taxon>Colwellia</taxon>
    </lineage>
</organism>